<comment type="caution">
    <text evidence="1">The sequence shown here is derived from an EMBL/GenBank/DDBJ whole genome shotgun (WGS) entry which is preliminary data.</text>
</comment>
<organism evidence="1 2">
    <name type="scientific">Dreissena polymorpha</name>
    <name type="common">Zebra mussel</name>
    <name type="synonym">Mytilus polymorpha</name>
    <dbReference type="NCBI Taxonomy" id="45954"/>
    <lineage>
        <taxon>Eukaryota</taxon>
        <taxon>Metazoa</taxon>
        <taxon>Spiralia</taxon>
        <taxon>Lophotrochozoa</taxon>
        <taxon>Mollusca</taxon>
        <taxon>Bivalvia</taxon>
        <taxon>Autobranchia</taxon>
        <taxon>Heteroconchia</taxon>
        <taxon>Euheterodonta</taxon>
        <taxon>Imparidentia</taxon>
        <taxon>Neoheterodontei</taxon>
        <taxon>Myida</taxon>
        <taxon>Dreissenoidea</taxon>
        <taxon>Dreissenidae</taxon>
        <taxon>Dreissena</taxon>
    </lineage>
</organism>
<evidence type="ECO:0000313" key="1">
    <source>
        <dbReference type="EMBL" id="KAH3733328.1"/>
    </source>
</evidence>
<dbReference type="AlphaFoldDB" id="A0A9D4HUN4"/>
<evidence type="ECO:0000313" key="2">
    <source>
        <dbReference type="Proteomes" id="UP000828390"/>
    </source>
</evidence>
<dbReference type="Proteomes" id="UP000828390">
    <property type="component" value="Unassembled WGS sequence"/>
</dbReference>
<dbReference type="EMBL" id="JAIWYP010000011">
    <property type="protein sequence ID" value="KAH3733328.1"/>
    <property type="molecule type" value="Genomic_DNA"/>
</dbReference>
<sequence length="155" mass="17978">MREQLKGDTLNDNDKPLSQYACHVRENVSDIIVLKRFNAILRSSHTFDWCVIECINERVIECVNERCAMNYCAMSECIGEYMRVNDERVRALMMIECIMSYECALSECCVMREGVNKRVRELMNNEDDSDESVISGRGVMSELNQRVLRTLGMNE</sequence>
<reference evidence="1" key="1">
    <citation type="journal article" date="2019" name="bioRxiv">
        <title>The Genome of the Zebra Mussel, Dreissena polymorpha: A Resource for Invasive Species Research.</title>
        <authorList>
            <person name="McCartney M.A."/>
            <person name="Auch B."/>
            <person name="Kono T."/>
            <person name="Mallez S."/>
            <person name="Zhang Y."/>
            <person name="Obille A."/>
            <person name="Becker A."/>
            <person name="Abrahante J.E."/>
            <person name="Garbe J."/>
            <person name="Badalamenti J.P."/>
            <person name="Herman A."/>
            <person name="Mangelson H."/>
            <person name="Liachko I."/>
            <person name="Sullivan S."/>
            <person name="Sone E.D."/>
            <person name="Koren S."/>
            <person name="Silverstein K.A.T."/>
            <person name="Beckman K.B."/>
            <person name="Gohl D.M."/>
        </authorList>
    </citation>
    <scope>NUCLEOTIDE SEQUENCE</scope>
    <source>
        <strain evidence="1">Duluth1</strain>
        <tissue evidence="1">Whole animal</tissue>
    </source>
</reference>
<reference evidence="1" key="2">
    <citation type="submission" date="2020-11" db="EMBL/GenBank/DDBJ databases">
        <authorList>
            <person name="McCartney M.A."/>
            <person name="Auch B."/>
            <person name="Kono T."/>
            <person name="Mallez S."/>
            <person name="Becker A."/>
            <person name="Gohl D.M."/>
            <person name="Silverstein K.A.T."/>
            <person name="Koren S."/>
            <person name="Bechman K.B."/>
            <person name="Herman A."/>
            <person name="Abrahante J.E."/>
            <person name="Garbe J."/>
        </authorList>
    </citation>
    <scope>NUCLEOTIDE SEQUENCE</scope>
    <source>
        <strain evidence="1">Duluth1</strain>
        <tissue evidence="1">Whole animal</tissue>
    </source>
</reference>
<proteinExistence type="predicted"/>
<gene>
    <name evidence="1" type="ORF">DPMN_039754</name>
</gene>
<name>A0A9D4HUN4_DREPO</name>
<protein>
    <submittedName>
        <fullName evidence="1">Uncharacterized protein</fullName>
    </submittedName>
</protein>
<keyword evidence="2" id="KW-1185">Reference proteome</keyword>
<accession>A0A9D4HUN4</accession>